<evidence type="ECO:0000259" key="2">
    <source>
        <dbReference type="PROSITE" id="PS50887"/>
    </source>
</evidence>
<name>G9WN58_9FIRM</name>
<comment type="caution">
    <text evidence="3">The sequence shown here is derived from an EMBL/GenBank/DDBJ whole genome shotgun (WGS) entry which is preliminary data.</text>
</comment>
<organism evidence="3 4">
    <name type="scientific">Oribacterium parvum ACB1</name>
    <dbReference type="NCBI Taxonomy" id="796943"/>
    <lineage>
        <taxon>Bacteria</taxon>
        <taxon>Bacillati</taxon>
        <taxon>Bacillota</taxon>
        <taxon>Clostridia</taxon>
        <taxon>Lachnospirales</taxon>
        <taxon>Lachnospiraceae</taxon>
        <taxon>Oribacterium</taxon>
    </lineage>
</organism>
<keyword evidence="1" id="KW-0175">Coiled coil</keyword>
<dbReference type="InterPro" id="IPR011990">
    <property type="entry name" value="TPR-like_helical_dom_sf"/>
</dbReference>
<dbReference type="Gene3D" id="3.30.70.270">
    <property type="match status" value="1"/>
</dbReference>
<evidence type="ECO:0000256" key="1">
    <source>
        <dbReference type="SAM" id="Coils"/>
    </source>
</evidence>
<evidence type="ECO:0000313" key="3">
    <source>
        <dbReference type="EMBL" id="EHL11224.1"/>
    </source>
</evidence>
<reference evidence="3" key="2">
    <citation type="submission" date="2013-03" db="EMBL/GenBank/DDBJ databases">
        <title>The Genome Sequence of Oribacterium sp. ACB1.</title>
        <authorList>
            <consortium name="The Broad Institute Genomics Platform"/>
            <consortium name="The Broad Institute Genome Sequencing Center for Infectious Disease"/>
            <person name="Earl A."/>
            <person name="Ward D."/>
            <person name="Feldgarden M."/>
            <person name="Gevers D."/>
            <person name="Sizova M."/>
            <person name="Hazen A."/>
            <person name="Epstein S."/>
            <person name="Walker B."/>
            <person name="Young S."/>
            <person name="Zeng Q."/>
            <person name="Gargeya S."/>
            <person name="Fitzgerald M."/>
            <person name="Haas B."/>
            <person name="Abouelleil A."/>
            <person name="Allen A.W."/>
            <person name="Alvarado L."/>
            <person name="Arachchi H.M."/>
            <person name="Berlin A.M."/>
            <person name="Chapman S.B."/>
            <person name="Gainer-Dewar J."/>
            <person name="Goldberg J."/>
            <person name="Griggs A."/>
            <person name="Gujja S."/>
            <person name="Hansen M."/>
            <person name="Howarth C."/>
            <person name="Imamovic A."/>
            <person name="Ireland A."/>
            <person name="Larimer J."/>
            <person name="McCowan C."/>
            <person name="Murphy C."/>
            <person name="Pearson M."/>
            <person name="Poon T.W."/>
            <person name="Priest M."/>
            <person name="Roberts A."/>
            <person name="Saif S."/>
            <person name="Shea T."/>
            <person name="Sisk P."/>
            <person name="Sykes S."/>
            <person name="Wortman J."/>
            <person name="Nusbaum C."/>
            <person name="Birren B."/>
        </authorList>
    </citation>
    <scope>NUCLEOTIDE SEQUENCE [LARGE SCALE GENOMIC DNA]</scope>
    <source>
        <strain evidence="3">ACB1</strain>
    </source>
</reference>
<dbReference type="EMBL" id="AFZC02000003">
    <property type="protein sequence ID" value="EHL11224.1"/>
    <property type="molecule type" value="Genomic_DNA"/>
</dbReference>
<dbReference type="CDD" id="cd01949">
    <property type="entry name" value="GGDEF"/>
    <property type="match status" value="1"/>
</dbReference>
<dbReference type="STRING" id="796943.HMPREF9625_00791"/>
<dbReference type="SUPFAM" id="SSF55073">
    <property type="entry name" value="Nucleotide cyclase"/>
    <property type="match status" value="1"/>
</dbReference>
<proteinExistence type="predicted"/>
<dbReference type="GO" id="GO:0005886">
    <property type="term" value="C:plasma membrane"/>
    <property type="evidence" value="ECO:0007669"/>
    <property type="project" value="TreeGrafter"/>
</dbReference>
<protein>
    <submittedName>
        <fullName evidence="3">Diguanylate cyclase (GGDEF) domain-containing protein</fullName>
    </submittedName>
</protein>
<dbReference type="InterPro" id="IPR000160">
    <property type="entry name" value="GGDEF_dom"/>
</dbReference>
<accession>G9WN58</accession>
<evidence type="ECO:0000313" key="4">
    <source>
        <dbReference type="Proteomes" id="UP000018461"/>
    </source>
</evidence>
<dbReference type="GO" id="GO:0052621">
    <property type="term" value="F:diguanylate cyclase activity"/>
    <property type="evidence" value="ECO:0007669"/>
    <property type="project" value="TreeGrafter"/>
</dbReference>
<dbReference type="SUPFAM" id="SSF48452">
    <property type="entry name" value="TPR-like"/>
    <property type="match status" value="1"/>
</dbReference>
<dbReference type="InterPro" id="IPR050469">
    <property type="entry name" value="Diguanylate_Cyclase"/>
</dbReference>
<dbReference type="PANTHER" id="PTHR45138:SF24">
    <property type="entry name" value="DIGUANYLATE CYCLASE DGCC-RELATED"/>
    <property type="match status" value="1"/>
</dbReference>
<dbReference type="InterPro" id="IPR029787">
    <property type="entry name" value="Nucleotide_cyclase"/>
</dbReference>
<dbReference type="NCBIfam" id="TIGR00254">
    <property type="entry name" value="GGDEF"/>
    <property type="match status" value="1"/>
</dbReference>
<dbReference type="GO" id="GO:1902201">
    <property type="term" value="P:negative regulation of bacterial-type flagellum-dependent cell motility"/>
    <property type="evidence" value="ECO:0007669"/>
    <property type="project" value="TreeGrafter"/>
</dbReference>
<dbReference type="PATRIC" id="fig|796943.3.peg.1195"/>
<reference evidence="3" key="1">
    <citation type="submission" date="2011-08" db="EMBL/GenBank/DDBJ databases">
        <authorList>
            <consortium name="The Broad Institute Genome Sequencing Platform"/>
            <person name="Earl A."/>
            <person name="Ward D."/>
            <person name="Feldgarden M."/>
            <person name="Gevers D."/>
            <person name="Sizova M."/>
            <person name="Hazen A."/>
            <person name="Epstein S."/>
            <person name="Young S.K."/>
            <person name="Zeng Q."/>
            <person name="Gargeya S."/>
            <person name="Fitzgerald M."/>
            <person name="Haas B."/>
            <person name="Abouelleil A."/>
            <person name="Alvarado L."/>
            <person name="Arachchi H.M."/>
            <person name="Berlin A."/>
            <person name="Brown A."/>
            <person name="Chapman S.B."/>
            <person name="Chen Z."/>
            <person name="Dunbar C."/>
            <person name="Freedman E."/>
            <person name="Gearin G."/>
            <person name="Gellesch M."/>
            <person name="Goldberg J."/>
            <person name="Griggs A."/>
            <person name="Gujja S."/>
            <person name="Heiman D."/>
            <person name="Howarth C."/>
            <person name="Larson L."/>
            <person name="Lui A."/>
            <person name="MacDonald P.J.P."/>
            <person name="Montmayeur A."/>
            <person name="Murphy C."/>
            <person name="Neiman D."/>
            <person name="Pearson M."/>
            <person name="Priest M."/>
            <person name="Roberts A."/>
            <person name="Saif S."/>
            <person name="Shea T."/>
            <person name="Shenoy N."/>
            <person name="Sisk P."/>
            <person name="Stolte C."/>
            <person name="Sykes S."/>
            <person name="Wortman J."/>
            <person name="Nusbaum C."/>
            <person name="Birren B."/>
        </authorList>
    </citation>
    <scope>NUCLEOTIDE SEQUENCE</scope>
    <source>
        <strain evidence="3">ACB1</strain>
    </source>
</reference>
<keyword evidence="4" id="KW-1185">Reference proteome</keyword>
<dbReference type="PROSITE" id="PS50887">
    <property type="entry name" value="GGDEF"/>
    <property type="match status" value="1"/>
</dbReference>
<feature type="domain" description="GGDEF" evidence="2">
    <location>
        <begin position="402"/>
        <end position="539"/>
    </location>
</feature>
<dbReference type="HOGENOM" id="CLU_507033_0_0_9"/>
<dbReference type="Pfam" id="PF00990">
    <property type="entry name" value="GGDEF"/>
    <property type="match status" value="1"/>
</dbReference>
<feature type="coiled-coil region" evidence="1">
    <location>
        <begin position="344"/>
        <end position="371"/>
    </location>
</feature>
<dbReference type="PANTHER" id="PTHR45138">
    <property type="entry name" value="REGULATORY COMPONENTS OF SENSORY TRANSDUCTION SYSTEM"/>
    <property type="match status" value="1"/>
</dbReference>
<dbReference type="Proteomes" id="UP000018461">
    <property type="component" value="Unassembled WGS sequence"/>
</dbReference>
<sequence length="549" mass="63686">MDFSGYDKKIQNLASLVERQYTLFDEEIFHNLGLLLGIAESLEDEALQGYVYYQLADAYYSFHFDVEKMQKYLSLGIKVQQESEDFSLLTRSYNLLGITEFLRGNYALAMDYYMSAMDYCKKIDIPDKGLKGIINSNIARLYFSLNDYDHGRYYAEEALYEISGNTVDSAYVSNMINIYTFLGNIYLNKKQDVHSARACMESILELAKKTSFEEELMGGIDILTFSIRLAHYEGKMEERDCLIRQFADRAVFSAIRSNMIEDVCDLADFYMEIGKIEDCRKVLRLLEEMLQEINLLEIRKRFLESQIRFYSVTEDEENRNAAAYRFYELLKEQEREKISAVLFALAIRKDLEDLKAQNAFMEEENLRLAKKAEHDHLTGLPNRYHLSTFADAAFERAYNAKTPVAFEMVDLDFFKQYNDCYGHQKGDECLKLVAEEIRKLCLKYPGIYAARYGGDEFVLIYENMTDEEILTYAKELAENVIALNLQHSGEEGGIVTISQGIRNSVPLKKNRVWDYTFAADTALYRVKRKERGGILLIHKAKLEGESMYV</sequence>
<dbReference type="SMART" id="SM00267">
    <property type="entry name" value="GGDEF"/>
    <property type="match status" value="1"/>
</dbReference>
<dbReference type="InterPro" id="IPR043128">
    <property type="entry name" value="Rev_trsase/Diguanyl_cyclase"/>
</dbReference>
<feature type="coiled-coil region" evidence="1">
    <location>
        <begin position="279"/>
        <end position="306"/>
    </location>
</feature>
<dbReference type="RefSeq" id="WP_009534651.1">
    <property type="nucleotide sequence ID" value="NZ_KE148312.1"/>
</dbReference>
<dbReference type="GO" id="GO:0043709">
    <property type="term" value="P:cell adhesion involved in single-species biofilm formation"/>
    <property type="evidence" value="ECO:0007669"/>
    <property type="project" value="TreeGrafter"/>
</dbReference>
<gene>
    <name evidence="3" type="ORF">HMPREF9625_00791</name>
</gene>
<dbReference type="Gene3D" id="1.25.40.10">
    <property type="entry name" value="Tetratricopeptide repeat domain"/>
    <property type="match status" value="1"/>
</dbReference>
<dbReference type="AlphaFoldDB" id="G9WN58"/>